<feature type="compositionally biased region" description="Low complexity" evidence="1">
    <location>
        <begin position="148"/>
        <end position="164"/>
    </location>
</feature>
<dbReference type="InterPro" id="IPR000219">
    <property type="entry name" value="DH_dom"/>
</dbReference>
<feature type="compositionally biased region" description="Low complexity" evidence="1">
    <location>
        <begin position="1299"/>
        <end position="1312"/>
    </location>
</feature>
<dbReference type="PROSITE" id="PS50010">
    <property type="entry name" value="DH_2"/>
    <property type="match status" value="1"/>
</dbReference>
<feature type="compositionally biased region" description="Low complexity" evidence="1">
    <location>
        <begin position="1359"/>
        <end position="1376"/>
    </location>
</feature>
<dbReference type="OrthoDB" id="660555at2759"/>
<feature type="compositionally biased region" description="Low complexity" evidence="1">
    <location>
        <begin position="328"/>
        <end position="342"/>
    </location>
</feature>
<name>A0A0C9W4J5_SPHS4</name>
<evidence type="ECO:0000259" key="2">
    <source>
        <dbReference type="PROSITE" id="PS50010"/>
    </source>
</evidence>
<feature type="domain" description="DH" evidence="2">
    <location>
        <begin position="1598"/>
        <end position="1860"/>
    </location>
</feature>
<dbReference type="Gene3D" id="2.30.29.30">
    <property type="entry name" value="Pleckstrin-homology domain (PH domain)/Phosphotyrosine-binding domain (PTB)"/>
    <property type="match status" value="1"/>
</dbReference>
<dbReference type="InterPro" id="IPR035899">
    <property type="entry name" value="DBL_dom_sf"/>
</dbReference>
<feature type="compositionally biased region" description="Basic residues" evidence="1">
    <location>
        <begin position="226"/>
        <end position="236"/>
    </location>
</feature>
<feature type="region of interest" description="Disordered" evidence="1">
    <location>
        <begin position="1509"/>
        <end position="1592"/>
    </location>
</feature>
<feature type="compositionally biased region" description="Polar residues" evidence="1">
    <location>
        <begin position="1193"/>
        <end position="1211"/>
    </location>
</feature>
<dbReference type="SUPFAM" id="SSF48065">
    <property type="entry name" value="DBL homology domain (DH-domain)"/>
    <property type="match status" value="1"/>
</dbReference>
<dbReference type="SMART" id="SM00325">
    <property type="entry name" value="RhoGEF"/>
    <property type="match status" value="1"/>
</dbReference>
<dbReference type="CDD" id="cd00160">
    <property type="entry name" value="RhoGEF"/>
    <property type="match status" value="1"/>
</dbReference>
<feature type="region of interest" description="Disordered" evidence="1">
    <location>
        <begin position="1437"/>
        <end position="1456"/>
    </location>
</feature>
<feature type="compositionally biased region" description="Polar residues" evidence="1">
    <location>
        <begin position="926"/>
        <end position="936"/>
    </location>
</feature>
<feature type="compositionally biased region" description="Polar residues" evidence="1">
    <location>
        <begin position="485"/>
        <end position="502"/>
    </location>
</feature>
<feature type="compositionally biased region" description="Polar residues" evidence="1">
    <location>
        <begin position="562"/>
        <end position="572"/>
    </location>
</feature>
<evidence type="ECO:0000313" key="3">
    <source>
        <dbReference type="EMBL" id="KIJ47780.1"/>
    </source>
</evidence>
<evidence type="ECO:0000313" key="4">
    <source>
        <dbReference type="Proteomes" id="UP000054279"/>
    </source>
</evidence>
<reference evidence="3 4" key="1">
    <citation type="submission" date="2014-06" db="EMBL/GenBank/DDBJ databases">
        <title>Evolutionary Origins and Diversification of the Mycorrhizal Mutualists.</title>
        <authorList>
            <consortium name="DOE Joint Genome Institute"/>
            <consortium name="Mycorrhizal Genomics Consortium"/>
            <person name="Kohler A."/>
            <person name="Kuo A."/>
            <person name="Nagy L.G."/>
            <person name="Floudas D."/>
            <person name="Copeland A."/>
            <person name="Barry K.W."/>
            <person name="Cichocki N."/>
            <person name="Veneault-Fourrey C."/>
            <person name="LaButti K."/>
            <person name="Lindquist E.A."/>
            <person name="Lipzen A."/>
            <person name="Lundell T."/>
            <person name="Morin E."/>
            <person name="Murat C."/>
            <person name="Riley R."/>
            <person name="Ohm R."/>
            <person name="Sun H."/>
            <person name="Tunlid A."/>
            <person name="Henrissat B."/>
            <person name="Grigoriev I.V."/>
            <person name="Hibbett D.S."/>
            <person name="Martin F."/>
        </authorList>
    </citation>
    <scope>NUCLEOTIDE SEQUENCE [LARGE SCALE GENOMIC DNA]</scope>
    <source>
        <strain evidence="3 4">SS14</strain>
    </source>
</reference>
<feature type="compositionally biased region" description="Polar residues" evidence="1">
    <location>
        <begin position="428"/>
        <end position="437"/>
    </location>
</feature>
<sequence>MNRQTETSAWNHPLVIDIVDDDLLDDLGYDWSPPPHGSFLGQDGSLASPVTVDQAFMSSKYLPEASPIGTETPVDWSADVYTEGLKRLSRVADSMVVEDKIRGGAVQSADNGLEAEVQESLRYFRPPTPSPPKVSNLPSVAEVPPLPTRSLPRTSRTSPSSLPPILKRANTMRSPAPRPIYVEPARPKSSHAHSDSERTGPQKMTGEFEFEQNPVGVPGSSSTPPTRKRRPSKPIMRKLSSSRSATPINEARTAIVEVWESPEDDHAQLNIPGLRPRPPTPASATSSHQYSADVNSPGMPYSGSSTTPQFSVAQQAILATRVTPSYTSASRARSRSVSAGRPGTPPAPPRLPSTASMALPDEYMPDSFSPGPQLPPATPPRSFARPPKSSAYPDPAGFPTPPSYPPVPGLVASGSTSTSTRSSAYTSPGTTIPLSSSDLSAVGFGLAGRDDVYHAHAHDDDGDHVVAGMGAGTTVGGDKALPSLPRTTSYTPSTSASESNITRLQLAANAAAQSVANSGPSNINTRPWAGSEVYASSTRSASSYEGSPVPLSRNASVVEPSNMGTPNATTLWRSEDEYEDDNDMDPEEQPPGVAPSTSTSFSYQRPRLRTLGSSRSGSTSGLTSASEDETDADDYGFLKEIEEAADEEVRTAAIVVAEEGRGLIIHGEGMDVSAVEIQPGTTHLLLSSSSTPHSIPGLLSQTLPNISATLLALDISANFLGALPPALAACTQLTELNVASNPLRALPVWLSNLEQLRVLIADATGISSLPVEFAGLKALNVLSIRRNKLVSLPPWLAYLTELERLEVEGNPFQGPWKALTAPLVAIRASNTTPQPQSHAPTQPPSIYASSTSDVGSVYGPGMSLYGDSVYSQLPLTPGSSFHIPRVPGSEDFDSSNLNIVNGISSGGRKFVNDEEDHTIMPRRSLHASSSQVSFTTLPPVPLTPSQFPLPTTPLTPAMSPPSATPSNQSFASSINSAINSPSQLPYMARSPSRPESDHSVDRQEGSSTLHRVPTFSSISDRRTPSPYLRPLSRTRTTPSRPTRMSGGSIATFVADSGNGERSRTSSIASQQRPHTDYVSRYNKTSDSAVEDSGYYGAVNISDYSSYRRSDGSEFLSNAYDQASTQDEERKKEIRRMRSADELRRALEPIIGPSEPLAPPEEDDNGGSATETDRRPPFTIPNVPRIDMRPGMKQSFTTSDAATISPGKTIQPTERPPAKRYASLGPTTLVTPRARPTLIENMWDNGGDVDADAEGDSGNVTLRKSRPPSPNPDEAQQPRTKSKRWGFFKKMSMGRIRPDSSGSGKPSRSVSGSTQTSPQGFGSVSRAAGIMPPTIVANTAPSSPTPHARYQSPNILSTNLTTQSLSTSPVTPVSATSRSPATLGLPQSRAARRRSFLPLDGPPALNIPIPRTSPFLPDSLIISDDVDDNARNVITPILEKPPAHIPEPTSAPPLSATISSSLATMPASPMDQQRTQDGPDEHHAQHARALRGIMAYLRDMVDLGMANSAAPPSLPSAASSTVSVAETPGPEVKSRRPTIVENAPRVMSEASLTSSTGSSSLRSDEQRTNTMSVVTTESEGSAGGKAEEERSRYKDDKARRAALIKEIVETERTYAQGLQELIDIYVKPASQLVNTIGNAVAGTKETVIPSAERKIVFNGVDSLHSFHSQSFLPALEKATRPLMMELARPDADISGDVSMAAALAVANVFVSHAAFMRMYSTYVNNFDNAVARLKTWAHDPRRSPGAVLSPSSSTAHLAGMVMSVVNVPTPEDPISSSGLPTITSSQRKRIKQFLKRARLNPKHSQINLESYLLLPVQRIPRYRLLLEELVRCTPPKLDMPDGPIDRALSEIASLANNMNEGKRESESRRRLVQWQSRIKGKFPSPLVQPHRRLIMDGPLNLRRVVRKSSMAFDVINPEGTTMSLQVDCLAPEDTPRSLVGVLCNDLLVLCKDPSEGKDKNGPVDLWAVLRMQTLPTPASISNGNLRVVDNKAILYFDVPSISSADALTWCRAINMNVATKP</sequence>
<feature type="compositionally biased region" description="Acidic residues" evidence="1">
    <location>
        <begin position="576"/>
        <end position="588"/>
    </location>
</feature>
<feature type="region of interest" description="Disordered" evidence="1">
    <location>
        <begin position="509"/>
        <end position="528"/>
    </location>
</feature>
<feature type="region of interest" description="Disordered" evidence="1">
    <location>
        <begin position="321"/>
        <end position="437"/>
    </location>
</feature>
<feature type="compositionally biased region" description="Low complexity" evidence="1">
    <location>
        <begin position="609"/>
        <end position="624"/>
    </location>
</feature>
<feature type="compositionally biased region" description="Low complexity" evidence="1">
    <location>
        <begin position="413"/>
        <end position="427"/>
    </location>
</feature>
<dbReference type="Gene3D" id="3.80.10.10">
    <property type="entry name" value="Ribonuclease Inhibitor"/>
    <property type="match status" value="1"/>
</dbReference>
<dbReference type="Pfam" id="PF00621">
    <property type="entry name" value="RhoGEF"/>
    <property type="match status" value="1"/>
</dbReference>
<dbReference type="PANTHER" id="PTHR12673:SF270">
    <property type="entry name" value="FYVE-TYPE DOMAIN-CONTAINING PROTEIN"/>
    <property type="match status" value="1"/>
</dbReference>
<feature type="region of interest" description="Disordered" evidence="1">
    <location>
        <begin position="923"/>
        <end position="1077"/>
    </location>
</feature>
<accession>A0A0C9W4J5</accession>
<feature type="compositionally biased region" description="Low complexity" evidence="1">
    <location>
        <begin position="964"/>
        <end position="983"/>
    </location>
</feature>
<feature type="region of interest" description="Disordered" evidence="1">
    <location>
        <begin position="1464"/>
        <end position="1485"/>
    </location>
</feature>
<dbReference type="GO" id="GO:0005737">
    <property type="term" value="C:cytoplasm"/>
    <property type="evidence" value="ECO:0007669"/>
    <property type="project" value="TreeGrafter"/>
</dbReference>
<feature type="region of interest" description="Disordered" evidence="1">
    <location>
        <begin position="831"/>
        <end position="851"/>
    </location>
</feature>
<feature type="compositionally biased region" description="Pro residues" evidence="1">
    <location>
        <begin position="396"/>
        <end position="408"/>
    </location>
</feature>
<dbReference type="GO" id="GO:0035556">
    <property type="term" value="P:intracellular signal transduction"/>
    <property type="evidence" value="ECO:0007669"/>
    <property type="project" value="InterPro"/>
</dbReference>
<feature type="region of interest" description="Disordered" evidence="1">
    <location>
        <begin position="541"/>
        <end position="633"/>
    </location>
</feature>
<dbReference type="PROSITE" id="PS00741">
    <property type="entry name" value="DH_1"/>
    <property type="match status" value="1"/>
</dbReference>
<dbReference type="InterPro" id="IPR011993">
    <property type="entry name" value="PH-like_dom_sf"/>
</dbReference>
<gene>
    <name evidence="3" type="ORF">M422DRAFT_45549</name>
</gene>
<feature type="compositionally biased region" description="Basic and acidic residues" evidence="1">
    <location>
        <begin position="455"/>
        <end position="464"/>
    </location>
</feature>
<evidence type="ECO:0000256" key="1">
    <source>
        <dbReference type="SAM" id="MobiDB-lite"/>
    </source>
</evidence>
<feature type="compositionally biased region" description="Low complexity" evidence="1">
    <location>
        <begin position="1028"/>
        <end position="1043"/>
    </location>
</feature>
<dbReference type="InterPro" id="IPR001331">
    <property type="entry name" value="GDS_CDC24_CS"/>
</dbReference>
<dbReference type="HOGENOM" id="CLU_001714_0_0_1"/>
<dbReference type="Proteomes" id="UP000054279">
    <property type="component" value="Unassembled WGS sequence"/>
</dbReference>
<dbReference type="GO" id="GO:0005085">
    <property type="term" value="F:guanyl-nucleotide exchange factor activity"/>
    <property type="evidence" value="ECO:0007669"/>
    <property type="project" value="InterPro"/>
</dbReference>
<dbReference type="PANTHER" id="PTHR12673">
    <property type="entry name" value="FACIOGENITAL DYSPLASIA PROTEIN"/>
    <property type="match status" value="1"/>
</dbReference>
<feature type="compositionally biased region" description="Pro residues" evidence="1">
    <location>
        <begin position="950"/>
        <end position="963"/>
    </location>
</feature>
<proteinExistence type="predicted"/>
<feature type="compositionally biased region" description="Polar residues" evidence="1">
    <location>
        <begin position="1005"/>
        <end position="1018"/>
    </location>
</feature>
<dbReference type="InterPro" id="IPR032675">
    <property type="entry name" value="LRR_dom_sf"/>
</dbReference>
<dbReference type="EMBL" id="KN837100">
    <property type="protein sequence ID" value="KIJ47780.1"/>
    <property type="molecule type" value="Genomic_DNA"/>
</dbReference>
<feature type="region of interest" description="Disordered" evidence="1">
    <location>
        <begin position="123"/>
        <end position="308"/>
    </location>
</feature>
<organism evidence="3 4">
    <name type="scientific">Sphaerobolus stellatus (strain SS14)</name>
    <dbReference type="NCBI Taxonomy" id="990650"/>
    <lineage>
        <taxon>Eukaryota</taxon>
        <taxon>Fungi</taxon>
        <taxon>Dikarya</taxon>
        <taxon>Basidiomycota</taxon>
        <taxon>Agaricomycotina</taxon>
        <taxon>Agaricomycetes</taxon>
        <taxon>Phallomycetidae</taxon>
        <taxon>Geastrales</taxon>
        <taxon>Sphaerobolaceae</taxon>
        <taxon>Sphaerobolus</taxon>
    </lineage>
</organism>
<feature type="region of interest" description="Disordered" evidence="1">
    <location>
        <begin position="1147"/>
        <end position="1325"/>
    </location>
</feature>
<feature type="region of interest" description="Disordered" evidence="1">
    <location>
        <begin position="1359"/>
        <end position="1388"/>
    </location>
</feature>
<feature type="compositionally biased region" description="Low complexity" evidence="1">
    <location>
        <begin position="509"/>
        <end position="518"/>
    </location>
</feature>
<dbReference type="Gene3D" id="1.20.900.10">
    <property type="entry name" value="Dbl homology (DH) domain"/>
    <property type="match status" value="1"/>
</dbReference>
<dbReference type="SUPFAM" id="SSF52058">
    <property type="entry name" value="L domain-like"/>
    <property type="match status" value="1"/>
</dbReference>
<feature type="region of interest" description="Disordered" evidence="1">
    <location>
        <begin position="455"/>
        <end position="502"/>
    </location>
</feature>
<feature type="compositionally biased region" description="Polar residues" evidence="1">
    <location>
        <begin position="831"/>
        <end position="840"/>
    </location>
</feature>
<dbReference type="InterPro" id="IPR051092">
    <property type="entry name" value="FYVE_RhoGEF_PH"/>
</dbReference>
<keyword evidence="4" id="KW-1185">Reference proteome</keyword>
<protein>
    <recommendedName>
        <fullName evidence="2">DH domain-containing protein</fullName>
    </recommendedName>
</protein>
<feature type="compositionally biased region" description="Low complexity" evidence="1">
    <location>
        <begin position="1509"/>
        <end position="1524"/>
    </location>
</feature>
<feature type="compositionally biased region" description="Low complexity" evidence="1">
    <location>
        <begin position="214"/>
        <end position="225"/>
    </location>
</feature>
<feature type="compositionally biased region" description="Basic and acidic residues" evidence="1">
    <location>
        <begin position="992"/>
        <end position="1004"/>
    </location>
</feature>
<feature type="compositionally biased region" description="Low complexity" evidence="1">
    <location>
        <begin position="1547"/>
        <end position="1560"/>
    </location>
</feature>